<dbReference type="KEGG" id="ppeg:KUA23_00900"/>
<sequence>MVPEAIGAIANLINAWNANNQENKNDVQKKLDAVQLVMSAVVTTKAYLHDVETGVAPSREIEKDLSTKWVQASMAIIKYDRGLHEVAKIKSLGWADPNEWARAASRPWAIKLDTIIEQCQYILNNK</sequence>
<protein>
    <submittedName>
        <fullName evidence="1">Uncharacterized protein</fullName>
    </submittedName>
</protein>
<accession>A0ABD7TIF2</accession>
<gene>
    <name evidence="1" type="ORF">KUA23_00900</name>
</gene>
<dbReference type="AlphaFoldDB" id="A0ABD7TIF2"/>
<dbReference type="EMBL" id="CP078013">
    <property type="protein sequence ID" value="USW01356.1"/>
    <property type="molecule type" value="Genomic_DNA"/>
</dbReference>
<evidence type="ECO:0000313" key="1">
    <source>
        <dbReference type="EMBL" id="USW01356.1"/>
    </source>
</evidence>
<dbReference type="RefSeq" id="WP_252993313.1">
    <property type="nucleotide sequence ID" value="NZ_CP078013.2"/>
</dbReference>
<reference evidence="1" key="2">
    <citation type="submission" date="2024-04" db="EMBL/GenBank/DDBJ databases">
        <authorList>
            <person name="Diaz M."/>
            <person name="Bach T."/>
            <person name="Gonzalez Anta G."/>
            <person name="Agaras B."/>
            <person name="Wibberg D."/>
            <person name="Noguera F."/>
            <person name="Canciani W."/>
            <person name="Ybarra T."/>
            <person name="Nunez M.L."/>
            <person name="Valverde C."/>
        </authorList>
    </citation>
    <scope>NUCLEOTIDE SEQUENCE</scope>
    <source>
        <strain evidence="1">1008</strain>
    </source>
</reference>
<evidence type="ECO:0000313" key="2">
    <source>
        <dbReference type="Proteomes" id="UP001056907"/>
    </source>
</evidence>
<reference evidence="1" key="1">
    <citation type="journal article" date="2022" name="Front. Plant Sci.">
        <title>Agronomic efficiency and genome mining analysis of the wheat-biostimulant rhizospheric bacterium Pseudomonas pergaminensis sp. nov. strain 1008T.</title>
        <authorList>
            <person name="Diaz M."/>
            <person name="Bach T."/>
            <person name="Gonzalez Anta G."/>
            <person name="Agaras B."/>
            <person name="Wibberg D."/>
            <person name="Noguera F."/>
            <person name="Canciani W."/>
            <person name="Valverde C."/>
        </authorList>
    </citation>
    <scope>NUCLEOTIDE SEQUENCE</scope>
    <source>
        <strain evidence="1">1008</strain>
    </source>
</reference>
<dbReference type="Proteomes" id="UP001056907">
    <property type="component" value="Chromosome"/>
</dbReference>
<proteinExistence type="predicted"/>
<name>A0ABD7TIF2_9PSED</name>
<organism evidence="1 2">
    <name type="scientific">Pseudomonas pergaminensis</name>
    <dbReference type="NCBI Taxonomy" id="2853159"/>
    <lineage>
        <taxon>Bacteria</taxon>
        <taxon>Pseudomonadati</taxon>
        <taxon>Pseudomonadota</taxon>
        <taxon>Gammaproteobacteria</taxon>
        <taxon>Pseudomonadales</taxon>
        <taxon>Pseudomonadaceae</taxon>
        <taxon>Pseudomonas</taxon>
    </lineage>
</organism>